<dbReference type="Gene3D" id="3.90.550.10">
    <property type="entry name" value="Spore Coat Polysaccharide Biosynthesis Protein SpsA, Chain A"/>
    <property type="match status" value="1"/>
</dbReference>
<feature type="binding site" evidence="9">
    <location>
        <begin position="194"/>
        <end position="195"/>
    </location>
    <ligand>
        <name>alpha-D-glucose 1-phosphate</name>
        <dbReference type="ChEBI" id="CHEBI:58601"/>
    </ligand>
</feature>
<organism evidence="12 13">
    <name type="scientific">Belnapia mucosa</name>
    <dbReference type="NCBI Taxonomy" id="2804532"/>
    <lineage>
        <taxon>Bacteria</taxon>
        <taxon>Pseudomonadati</taxon>
        <taxon>Pseudomonadota</taxon>
        <taxon>Alphaproteobacteria</taxon>
        <taxon>Acetobacterales</taxon>
        <taxon>Roseomonadaceae</taxon>
        <taxon>Belnapia</taxon>
    </lineage>
</organism>
<keyword evidence="3 9" id="KW-0808">Transferase</keyword>
<keyword evidence="2 9" id="KW-0321">Glycogen metabolism</keyword>
<dbReference type="NCBIfam" id="NF002023">
    <property type="entry name" value="PRK00844.1"/>
    <property type="match status" value="1"/>
</dbReference>
<evidence type="ECO:0000256" key="4">
    <source>
        <dbReference type="ARBA" id="ARBA00022695"/>
    </source>
</evidence>
<feature type="domain" description="Nucleotidyl transferase" evidence="10">
    <location>
        <begin position="22"/>
        <end position="291"/>
    </location>
</feature>
<dbReference type="PROSITE" id="PS00810">
    <property type="entry name" value="ADP_GLC_PYROPHOSPH_3"/>
    <property type="match status" value="1"/>
</dbReference>
<evidence type="ECO:0000256" key="9">
    <source>
        <dbReference type="HAMAP-Rule" id="MF_00624"/>
    </source>
</evidence>
<keyword evidence="13" id="KW-1185">Reference proteome</keyword>
<dbReference type="CDD" id="cd02508">
    <property type="entry name" value="ADP_Glucose_PP"/>
    <property type="match status" value="1"/>
</dbReference>
<dbReference type="SUPFAM" id="SSF53448">
    <property type="entry name" value="Nucleotide-diphospho-sugar transferases"/>
    <property type="match status" value="1"/>
</dbReference>
<dbReference type="PROSITE" id="PS00808">
    <property type="entry name" value="ADP_GLC_PYROPHOSPH_1"/>
    <property type="match status" value="1"/>
</dbReference>
<dbReference type="Gene3D" id="2.160.10.10">
    <property type="entry name" value="Hexapeptide repeat proteins"/>
    <property type="match status" value="1"/>
</dbReference>
<evidence type="ECO:0000256" key="5">
    <source>
        <dbReference type="ARBA" id="ARBA00022741"/>
    </source>
</evidence>
<feature type="binding site" evidence="9">
    <location>
        <position position="179"/>
    </location>
    <ligand>
        <name>alpha-D-glucose 1-phosphate</name>
        <dbReference type="ChEBI" id="CHEBI:58601"/>
    </ligand>
</feature>
<dbReference type="InterPro" id="IPR005836">
    <property type="entry name" value="ADP_Glu_pyroP_CS"/>
</dbReference>
<dbReference type="CDD" id="cd04651">
    <property type="entry name" value="LbH_G1P_AT_C"/>
    <property type="match status" value="1"/>
</dbReference>
<dbReference type="Pfam" id="PF24894">
    <property type="entry name" value="Hexapep_GlmU"/>
    <property type="match status" value="1"/>
</dbReference>
<comment type="subunit">
    <text evidence="9">Homotetramer.</text>
</comment>
<keyword evidence="6 9" id="KW-0067">ATP-binding</keyword>
<evidence type="ECO:0000256" key="1">
    <source>
        <dbReference type="ARBA" id="ARBA00010443"/>
    </source>
</evidence>
<keyword evidence="7 9" id="KW-0320">Glycogen biosynthesis</keyword>
<evidence type="ECO:0000313" key="12">
    <source>
        <dbReference type="EMBL" id="MBL6453737.1"/>
    </source>
</evidence>
<name>A0ABS1UW83_9PROT</name>
<dbReference type="Proteomes" id="UP000606490">
    <property type="component" value="Unassembled WGS sequence"/>
</dbReference>
<evidence type="ECO:0000256" key="2">
    <source>
        <dbReference type="ARBA" id="ARBA00022600"/>
    </source>
</evidence>
<protein>
    <recommendedName>
        <fullName evidence="9">Glucose-1-phosphate adenylyltransferase</fullName>
        <ecNumber evidence="9">2.7.7.27</ecNumber>
    </recommendedName>
    <alternativeName>
        <fullName evidence="9">ADP-glucose pyrophosphorylase</fullName>
        <shortName evidence="9">ADPGlc PPase</shortName>
    </alternativeName>
    <alternativeName>
        <fullName evidence="9">ADP-glucose synthase</fullName>
    </alternativeName>
</protein>
<evidence type="ECO:0000259" key="11">
    <source>
        <dbReference type="Pfam" id="PF24894"/>
    </source>
</evidence>
<feature type="domain" description="Glucose-1-phosphate adenylyltransferase/Bifunctional protein GlmU-like C-terminal hexapeptide" evidence="11">
    <location>
        <begin position="314"/>
        <end position="417"/>
    </location>
</feature>
<dbReference type="HAMAP" id="MF_00624">
    <property type="entry name" value="GlgC"/>
    <property type="match status" value="1"/>
</dbReference>
<accession>A0ABS1UW83</accession>
<feature type="site" description="Could play a key role in the communication between the regulatory and the substrate sites" evidence="9">
    <location>
        <position position="74"/>
    </location>
</feature>
<evidence type="ECO:0000256" key="6">
    <source>
        <dbReference type="ARBA" id="ARBA00022840"/>
    </source>
</evidence>
<dbReference type="InterPro" id="IPR011831">
    <property type="entry name" value="ADP-Glc_PPase"/>
</dbReference>
<comment type="caution">
    <text evidence="12">The sequence shown here is derived from an EMBL/GenBank/DDBJ whole genome shotgun (WGS) entry which is preliminary data.</text>
</comment>
<comment type="pathway">
    <text evidence="9">Glycan biosynthesis; glycogen biosynthesis.</text>
</comment>
<keyword evidence="5 9" id="KW-0547">Nucleotide-binding</keyword>
<dbReference type="PANTHER" id="PTHR43523:SF2">
    <property type="entry name" value="GLUCOSE-1-PHOSPHATE ADENYLYLTRANSFERASE"/>
    <property type="match status" value="1"/>
</dbReference>
<dbReference type="EC" id="2.7.7.27" evidence="9"/>
<evidence type="ECO:0000256" key="3">
    <source>
        <dbReference type="ARBA" id="ARBA00022679"/>
    </source>
</evidence>
<evidence type="ECO:0000256" key="8">
    <source>
        <dbReference type="ARBA" id="ARBA00023277"/>
    </source>
</evidence>
<dbReference type="PROSITE" id="PS00809">
    <property type="entry name" value="ADP_GLC_PYROPHOSPH_2"/>
    <property type="match status" value="1"/>
</dbReference>
<dbReference type="InterPro" id="IPR005835">
    <property type="entry name" value="NTP_transferase_dom"/>
</dbReference>
<keyword evidence="4 9" id="KW-0548">Nucleotidyltransferase</keyword>
<feature type="site" description="Could play a key role in the communication between the regulatory and the substrate sites" evidence="9">
    <location>
        <position position="113"/>
    </location>
</feature>
<evidence type="ECO:0000313" key="13">
    <source>
        <dbReference type="Proteomes" id="UP000606490"/>
    </source>
</evidence>
<comment type="catalytic activity">
    <reaction evidence="9">
        <text>alpha-D-glucose 1-phosphate + ATP + H(+) = ADP-alpha-D-glucose + diphosphate</text>
        <dbReference type="Rhea" id="RHEA:12120"/>
        <dbReference type="ChEBI" id="CHEBI:15378"/>
        <dbReference type="ChEBI" id="CHEBI:30616"/>
        <dbReference type="ChEBI" id="CHEBI:33019"/>
        <dbReference type="ChEBI" id="CHEBI:57498"/>
        <dbReference type="ChEBI" id="CHEBI:58601"/>
        <dbReference type="EC" id="2.7.7.27"/>
    </reaction>
</comment>
<dbReference type="InterPro" id="IPR011004">
    <property type="entry name" value="Trimer_LpxA-like_sf"/>
</dbReference>
<keyword evidence="8 9" id="KW-0119">Carbohydrate metabolism</keyword>
<evidence type="ECO:0000256" key="7">
    <source>
        <dbReference type="ARBA" id="ARBA00023056"/>
    </source>
</evidence>
<dbReference type="InterPro" id="IPR056818">
    <property type="entry name" value="GlmU/GlgC-like_hexapep"/>
</dbReference>
<feature type="binding site" evidence="9">
    <location>
        <position position="212"/>
    </location>
    <ligand>
        <name>alpha-D-glucose 1-phosphate</name>
        <dbReference type="ChEBI" id="CHEBI:58601"/>
    </ligand>
</feature>
<dbReference type="NCBIfam" id="TIGR02091">
    <property type="entry name" value="glgC"/>
    <property type="match status" value="1"/>
</dbReference>
<dbReference type="InterPro" id="IPR023049">
    <property type="entry name" value="GlgC_bac"/>
</dbReference>
<evidence type="ECO:0000259" key="10">
    <source>
        <dbReference type="Pfam" id="PF00483"/>
    </source>
</evidence>
<dbReference type="EMBL" id="JAEUXJ010000001">
    <property type="protein sequence ID" value="MBL6453737.1"/>
    <property type="molecule type" value="Genomic_DNA"/>
</dbReference>
<dbReference type="NCBIfam" id="NF001947">
    <property type="entry name" value="PRK00725.1"/>
    <property type="match status" value="1"/>
</dbReference>
<comment type="function">
    <text evidence="9">Involved in the biosynthesis of ADP-glucose, a building block required for the elongation reactions to produce glycogen. Catalyzes the reaction between ATP and alpha-D-glucose 1-phosphate (G1P) to produce pyrophosphate and ADP-Glc.</text>
</comment>
<dbReference type="Pfam" id="PF00483">
    <property type="entry name" value="NTP_transferase"/>
    <property type="match status" value="1"/>
</dbReference>
<comment type="similarity">
    <text evidence="1 9">Belongs to the bacterial/plant glucose-1-phosphate adenylyltransferase family.</text>
</comment>
<reference evidence="12 13" key="1">
    <citation type="submission" date="2021-01" db="EMBL/GenBank/DDBJ databases">
        <title>Belnapia mucosa sp. nov. and Belnapia arida sp. nov., isolated from the Tabernas Desert (Almeria, Spain).</title>
        <authorList>
            <person name="Molina-Menor E."/>
            <person name="Vidal-Verdu A."/>
            <person name="Calonge A."/>
            <person name="Satari L."/>
            <person name="Pereto Magraner J."/>
            <person name="Porcar Miralles M."/>
        </authorList>
    </citation>
    <scope>NUCLEOTIDE SEQUENCE [LARGE SCALE GENOMIC DNA]</scope>
    <source>
        <strain evidence="12 13">T6</strain>
    </source>
</reference>
<dbReference type="InterPro" id="IPR029044">
    <property type="entry name" value="Nucleotide-diphossugar_trans"/>
</dbReference>
<dbReference type="GO" id="GO:0008878">
    <property type="term" value="F:glucose-1-phosphate adenylyltransferase activity"/>
    <property type="evidence" value="ECO:0007669"/>
    <property type="project" value="UniProtKB-EC"/>
</dbReference>
<dbReference type="PANTHER" id="PTHR43523">
    <property type="entry name" value="GLUCOSE-1-PHOSPHATE ADENYLYLTRANSFERASE-RELATED"/>
    <property type="match status" value="1"/>
</dbReference>
<feature type="binding site" evidence="9">
    <location>
        <position position="114"/>
    </location>
    <ligand>
        <name>alpha-D-glucose 1-phosphate</name>
        <dbReference type="ChEBI" id="CHEBI:58601"/>
    </ligand>
</feature>
<proteinExistence type="inferred from homology"/>
<sequence length="425" mass="47505">MPSSREYRPELAKGPLARTAMAFVLAGGRGSRLMELTDRRAKPAVYFGGKSRIIDFALSNAINSGIRRVAVATQYKAHSLIRHLQRGWTFLRPERNESFDILPASQRVSEQNWYLGTADAVFQNADIIADMAPRHIVLLAGDHVYKMDYERMLQQHDESGADVTVCCMAVPRMEARGFGVMKVDATAQIVDFIEKPADPPGIPDRPELALASMGIYVFETKFLLDLLKRDSEDPNSEHDFGKDIIPYLVKNGKAVAHRFERSCVRSSSELQPYWRDVGTVDAYWEANIDLTDIVPPLDLFDRDWPIWTYAEINPPAKFVHDVVGRRGEAISSLVSGGCIISGASARRSLLFTGVHLHSWSRLDGAVVLPQVDVGQHARLTNVVVDRGVRIPPGLVVGEDPEEDARRFRRTEKGICLITQAMLDRI</sequence>
<dbReference type="SUPFAM" id="SSF51161">
    <property type="entry name" value="Trimeric LpxA-like enzymes"/>
    <property type="match status" value="1"/>
</dbReference>
<gene>
    <name evidence="9 12" type="primary">glgC</name>
    <name evidence="12" type="ORF">JMJ55_00295</name>
</gene>
<dbReference type="RefSeq" id="WP_202823494.1">
    <property type="nucleotide sequence ID" value="NZ_JAEUXJ010000001.1"/>
</dbReference>